<dbReference type="GO" id="GO:2000632">
    <property type="term" value="P:negative regulation of pre-miRNA processing"/>
    <property type="evidence" value="ECO:0007669"/>
    <property type="project" value="TreeGrafter"/>
</dbReference>
<dbReference type="PROSITE" id="PS50137">
    <property type="entry name" value="DS_RBD"/>
    <property type="match status" value="1"/>
</dbReference>
<dbReference type="GO" id="GO:0008173">
    <property type="term" value="F:RNA methyltransferase activity"/>
    <property type="evidence" value="ECO:0007669"/>
    <property type="project" value="UniProtKB-UniRule"/>
</dbReference>
<evidence type="ECO:0000256" key="2">
    <source>
        <dbReference type="ARBA" id="ARBA00022603"/>
    </source>
</evidence>
<dbReference type="InterPro" id="IPR024160">
    <property type="entry name" value="BIN3_SAM-bd_dom"/>
</dbReference>
<reference evidence="10 11" key="1">
    <citation type="submission" date="2019-07" db="EMBL/GenBank/DDBJ databases">
        <title>Genomics analysis of Aphanomyces spp. identifies a new class of oomycete effector associated with host adaptation.</title>
        <authorList>
            <person name="Gaulin E."/>
        </authorList>
    </citation>
    <scope>NUCLEOTIDE SEQUENCE [LARGE SCALE GENOMIC DNA]</scope>
    <source>
        <strain evidence="10 11">ATCC 201684</strain>
    </source>
</reference>
<feature type="domain" description="DRBM" evidence="8">
    <location>
        <begin position="88"/>
        <end position="158"/>
    </location>
</feature>
<dbReference type="VEuPathDB" id="FungiDB:AeMF1_003257"/>
<name>A0A6G0WYU7_9STRA</name>
<gene>
    <name evidence="10" type="ORF">Ae201684_010390</name>
</gene>
<comment type="similarity">
    <text evidence="1 7">Belongs to the methyltransferase superfamily.</text>
</comment>
<protein>
    <recommendedName>
        <fullName evidence="7">RNA methyltransferase</fullName>
        <ecNumber evidence="7">2.1.1.-</ecNumber>
    </recommendedName>
</protein>
<proteinExistence type="inferred from homology"/>
<keyword evidence="2 7" id="KW-0489">Methyltransferase</keyword>
<dbReference type="Pfam" id="PF06859">
    <property type="entry name" value="Bin3"/>
    <property type="match status" value="1"/>
</dbReference>
<evidence type="ECO:0000313" key="10">
    <source>
        <dbReference type="EMBL" id="KAF0732684.1"/>
    </source>
</evidence>
<dbReference type="SMART" id="SM00358">
    <property type="entry name" value="DSRM"/>
    <property type="match status" value="1"/>
</dbReference>
<evidence type="ECO:0000259" key="8">
    <source>
        <dbReference type="PROSITE" id="PS50137"/>
    </source>
</evidence>
<organism evidence="10 11">
    <name type="scientific">Aphanomyces euteiches</name>
    <dbReference type="NCBI Taxonomy" id="100861"/>
    <lineage>
        <taxon>Eukaryota</taxon>
        <taxon>Sar</taxon>
        <taxon>Stramenopiles</taxon>
        <taxon>Oomycota</taxon>
        <taxon>Saprolegniomycetes</taxon>
        <taxon>Saprolegniales</taxon>
        <taxon>Verrucalvaceae</taxon>
        <taxon>Aphanomyces</taxon>
    </lineage>
</organism>
<dbReference type="Pfam" id="PF00035">
    <property type="entry name" value="dsrm"/>
    <property type="match status" value="1"/>
</dbReference>
<dbReference type="CDD" id="cd02440">
    <property type="entry name" value="AdoMet_MTases"/>
    <property type="match status" value="1"/>
</dbReference>
<dbReference type="InterPro" id="IPR010675">
    <property type="entry name" value="Bin3_C"/>
</dbReference>
<keyword evidence="3 7" id="KW-0808">Transferase</keyword>
<dbReference type="PROSITE" id="PS51515">
    <property type="entry name" value="BIN3_SAM"/>
    <property type="match status" value="1"/>
</dbReference>
<dbReference type="InterPro" id="IPR029063">
    <property type="entry name" value="SAM-dependent_MTases_sf"/>
</dbReference>
<dbReference type="AlphaFoldDB" id="A0A6G0WYU7"/>
<evidence type="ECO:0000256" key="7">
    <source>
        <dbReference type="RuleBase" id="RU367087"/>
    </source>
</evidence>
<dbReference type="GO" id="GO:0003723">
    <property type="term" value="F:RNA binding"/>
    <property type="evidence" value="ECO:0007669"/>
    <property type="project" value="UniProtKB-UniRule"/>
</dbReference>
<dbReference type="PANTHER" id="PTHR12315">
    <property type="entry name" value="BICOID-INTERACTING PROTEIN RELATED"/>
    <property type="match status" value="1"/>
</dbReference>
<dbReference type="EMBL" id="VJMJ01000130">
    <property type="protein sequence ID" value="KAF0732684.1"/>
    <property type="molecule type" value="Genomic_DNA"/>
</dbReference>
<comment type="caution">
    <text evidence="10">The sequence shown here is derived from an EMBL/GenBank/DDBJ whole genome shotgun (WGS) entry which is preliminary data.</text>
</comment>
<keyword evidence="11" id="KW-1185">Reference proteome</keyword>
<dbReference type="GO" id="GO:0008171">
    <property type="term" value="F:O-methyltransferase activity"/>
    <property type="evidence" value="ECO:0007669"/>
    <property type="project" value="UniProtKB-UniRule"/>
</dbReference>
<feature type="domain" description="Bin3-type SAM" evidence="9">
    <location>
        <begin position="25"/>
        <end position="353"/>
    </location>
</feature>
<evidence type="ECO:0000259" key="9">
    <source>
        <dbReference type="PROSITE" id="PS51515"/>
    </source>
</evidence>
<evidence type="ECO:0000256" key="5">
    <source>
        <dbReference type="PROSITE-ProRule" id="PRU00266"/>
    </source>
</evidence>
<evidence type="ECO:0000313" key="11">
    <source>
        <dbReference type="Proteomes" id="UP000481153"/>
    </source>
</evidence>
<dbReference type="InterPro" id="IPR039772">
    <property type="entry name" value="Bin3-like"/>
</dbReference>
<dbReference type="CDD" id="cd10845">
    <property type="entry name" value="DSRM_RNAse_III_family"/>
    <property type="match status" value="1"/>
</dbReference>
<keyword evidence="5" id="KW-0694">RNA-binding</keyword>
<dbReference type="EC" id="2.1.1.-" evidence="7"/>
<evidence type="ECO:0000256" key="1">
    <source>
        <dbReference type="ARBA" id="ARBA00008361"/>
    </source>
</evidence>
<dbReference type="Gene3D" id="3.40.50.150">
    <property type="entry name" value="Vaccinia Virus protein VP39"/>
    <property type="match status" value="2"/>
</dbReference>
<dbReference type="GO" id="GO:0005737">
    <property type="term" value="C:cytoplasm"/>
    <property type="evidence" value="ECO:0007669"/>
    <property type="project" value="TreeGrafter"/>
</dbReference>
<dbReference type="Proteomes" id="UP000481153">
    <property type="component" value="Unassembled WGS sequence"/>
</dbReference>
<dbReference type="SUPFAM" id="SSF53335">
    <property type="entry name" value="S-adenosyl-L-methionine-dependent methyltransferases"/>
    <property type="match status" value="1"/>
</dbReference>
<evidence type="ECO:0000256" key="3">
    <source>
        <dbReference type="ARBA" id="ARBA00022679"/>
    </source>
</evidence>
<evidence type="ECO:0000256" key="6">
    <source>
        <dbReference type="PROSITE-ProRule" id="PRU00848"/>
    </source>
</evidence>
<dbReference type="InterPro" id="IPR014720">
    <property type="entry name" value="dsRBD_dom"/>
</dbReference>
<dbReference type="GO" id="GO:0032259">
    <property type="term" value="P:methylation"/>
    <property type="evidence" value="ECO:0007669"/>
    <property type="project" value="UniProtKB-KW"/>
</dbReference>
<dbReference type="PANTHER" id="PTHR12315:SF1">
    <property type="entry name" value="RNA 5'-MONOPHOSPHATE METHYLTRANSFERASE"/>
    <property type="match status" value="1"/>
</dbReference>
<evidence type="ECO:0000256" key="4">
    <source>
        <dbReference type="ARBA" id="ARBA00022691"/>
    </source>
</evidence>
<sequence>MSIDHLAIEHVFGNFHDYYDFNPESERLRFLSPQVHRAIRRYFLEQPGKKGTLLDVGCNEGKLTIGLYNALTSSASSSMAEREVFSTDAITQLNDILQQQHLPPPLYITIGEDGTGHRPEFTIYVYVYGEIFFGEGRGVSKKVARAKAASEAVARWQSIHSTATLPADPQVMDTKDEIQAIEKDNSIDLQVLGVDIDGVLIDRATKRYDSNSNVTFATGDIMKPTERARLFGPVLTDRERFDLVTCFSVTMWIHLNHGDAGLCSFLDAVSNVAEHLIVEPQQWKCYRTAMARLKRKHIRNPFQPIKHTTDVVEFIETKLAEHFPHRMLLGKTNWSRHVWLYSRTPLPALEYTK</sequence>
<accession>A0A6G0WYU7</accession>
<dbReference type="SUPFAM" id="SSF54768">
    <property type="entry name" value="dsRNA-binding domain-like"/>
    <property type="match status" value="1"/>
</dbReference>
<dbReference type="Gene3D" id="3.30.160.20">
    <property type="match status" value="1"/>
</dbReference>
<keyword evidence="4 6" id="KW-0949">S-adenosyl-L-methionine</keyword>